<protein>
    <recommendedName>
        <fullName evidence="4">SDR family NAD(P)-dependent oxidoreductase</fullName>
    </recommendedName>
</protein>
<feature type="non-terminal residue" evidence="2">
    <location>
        <position position="43"/>
    </location>
</feature>
<proteinExistence type="predicted"/>
<feature type="chain" id="PRO_5019511395" description="SDR family NAD(P)-dependent oxidoreductase" evidence="1">
    <location>
        <begin position="24"/>
        <end position="43"/>
    </location>
</feature>
<keyword evidence="1" id="KW-0732">Signal</keyword>
<evidence type="ECO:0000313" key="2">
    <source>
        <dbReference type="EMBL" id="RKK65979.1"/>
    </source>
</evidence>
<gene>
    <name evidence="2" type="ORF">BFJ68_g18617</name>
</gene>
<accession>A0A420MD48</accession>
<dbReference type="Proteomes" id="UP000285860">
    <property type="component" value="Unassembled WGS sequence"/>
</dbReference>
<reference evidence="2 3" key="1">
    <citation type="journal article" date="2018" name="Sci. Rep.">
        <title>Characterisation of pathogen-specific regions and novel effector candidates in Fusarium oxysporum f. sp. cepae.</title>
        <authorList>
            <person name="Armitage A.D."/>
            <person name="Taylor A."/>
            <person name="Sobczyk M.K."/>
            <person name="Baxter L."/>
            <person name="Greenfield B.P."/>
            <person name="Bates H.J."/>
            <person name="Wilson F."/>
            <person name="Jackson A.C."/>
            <person name="Ott S."/>
            <person name="Harrison R.J."/>
            <person name="Clarkson J.P."/>
        </authorList>
    </citation>
    <scope>NUCLEOTIDE SEQUENCE [LARGE SCALE GENOMIC DNA]</scope>
    <source>
        <strain evidence="2 3">Fo_A28</strain>
    </source>
</reference>
<evidence type="ECO:0008006" key="4">
    <source>
        <dbReference type="Google" id="ProtNLM"/>
    </source>
</evidence>
<dbReference type="Gene3D" id="3.40.50.720">
    <property type="entry name" value="NAD(P)-binding Rossmann-like Domain"/>
    <property type="match status" value="1"/>
</dbReference>
<comment type="caution">
    <text evidence="2">The sequence shown here is derived from an EMBL/GenBank/DDBJ whole genome shotgun (WGS) entry which is preliminary data.</text>
</comment>
<evidence type="ECO:0000313" key="3">
    <source>
        <dbReference type="Proteomes" id="UP000285860"/>
    </source>
</evidence>
<evidence type="ECO:0000256" key="1">
    <source>
        <dbReference type="SAM" id="SignalP"/>
    </source>
</evidence>
<dbReference type="SUPFAM" id="SSF51735">
    <property type="entry name" value="NAD(P)-binding Rossmann-fold domains"/>
    <property type="match status" value="1"/>
</dbReference>
<dbReference type="AlphaFoldDB" id="A0A420MD48"/>
<organism evidence="2 3">
    <name type="scientific">Fusarium oxysporum</name>
    <name type="common">Fusarium vascular wilt</name>
    <dbReference type="NCBI Taxonomy" id="5507"/>
    <lineage>
        <taxon>Eukaryota</taxon>
        <taxon>Fungi</taxon>
        <taxon>Dikarya</taxon>
        <taxon>Ascomycota</taxon>
        <taxon>Pezizomycotina</taxon>
        <taxon>Sordariomycetes</taxon>
        <taxon>Hypocreomycetidae</taxon>
        <taxon>Hypocreales</taxon>
        <taxon>Nectriaceae</taxon>
        <taxon>Fusarium</taxon>
        <taxon>Fusarium oxysporum species complex</taxon>
    </lineage>
</organism>
<name>A0A420MD48_FUSOX</name>
<dbReference type="InterPro" id="IPR036291">
    <property type="entry name" value="NAD(P)-bd_dom_sf"/>
</dbReference>
<dbReference type="EMBL" id="MRCY01002104">
    <property type="protein sequence ID" value="RKK65979.1"/>
    <property type="molecule type" value="Genomic_DNA"/>
</dbReference>
<feature type="signal peptide" evidence="1">
    <location>
        <begin position="1"/>
        <end position="23"/>
    </location>
</feature>
<sequence length="43" mass="4629">MKTWLVTGSSRGLGLVLVEAVLASGDRVVATARDPDQLFELEK</sequence>